<keyword evidence="4" id="KW-0132">Cell division</keyword>
<evidence type="ECO:0000256" key="8">
    <source>
        <dbReference type="ARBA" id="ARBA00032263"/>
    </source>
</evidence>
<evidence type="ECO:0000256" key="6">
    <source>
        <dbReference type="ARBA" id="ARBA00023127"/>
    </source>
</evidence>
<dbReference type="InterPro" id="IPR048258">
    <property type="entry name" value="Cyclins_cyclin-box"/>
</dbReference>
<comment type="function">
    <text evidence="1">Essential for the control of the cell cycle at the G2/M (mitosis) transition.</text>
</comment>
<sequence length="440" mass="49739">MAGSDENEPGAISPANIQEGALDVGVSKLLGTSGNNRRALSNINQNIIGAPPYPCAVNKRGLSEREAICGKRPPIPVPQPITRKFAAQLANKQPHKLEETKKLHQSVSSESEDCTTIDVEDSSDFSVPMFVQQTESMPEEVDQMGEIEMEDLDEEPVVNIDSYDKKDPLSLVEYVDELYTFYKKAERSHCVPLNYMAQQFDINERMRGILIDWLIEVHYKFELMDETLYLTVNLIDRFLAIQQIVRKKLQLVGVTAMLLACKYEEVSVPVVEDLILISDKAYSRQEVLDMEKLMVNTLQFNLSVPTPYVFMRRYLKAAQSDKKLELLSFFMIELCLVEYEMLKYPPSLLAASAIYTAQCTLSHSKQWDNTIERHTNYSEERLLECSRLMVTFHQNAASGKLTGVHRKYSTSKFGYAAKSDPANFLLPGCQSSAAGLERST</sequence>
<dbReference type="Pfam" id="PF02984">
    <property type="entry name" value="Cyclin_C"/>
    <property type="match status" value="1"/>
</dbReference>
<dbReference type="EMBL" id="GGEC01001269">
    <property type="protein sequence ID" value="MBW81752.1"/>
    <property type="molecule type" value="Transcribed_RNA"/>
</dbReference>
<name>A0A2P2IKK4_RHIMU</name>
<keyword evidence="6 9" id="KW-0195">Cyclin</keyword>
<dbReference type="InterPro" id="IPR039361">
    <property type="entry name" value="Cyclin"/>
</dbReference>
<dbReference type="GO" id="GO:0010332">
    <property type="term" value="P:response to gamma radiation"/>
    <property type="evidence" value="ECO:0007669"/>
    <property type="project" value="UniProtKB-ARBA"/>
</dbReference>
<evidence type="ECO:0000256" key="7">
    <source>
        <dbReference type="ARBA" id="ARBA00023306"/>
    </source>
</evidence>
<dbReference type="PANTHER" id="PTHR10177">
    <property type="entry name" value="CYCLINS"/>
    <property type="match status" value="1"/>
</dbReference>
<evidence type="ECO:0000256" key="3">
    <source>
        <dbReference type="ARBA" id="ARBA00011177"/>
    </source>
</evidence>
<dbReference type="SUPFAM" id="SSF47954">
    <property type="entry name" value="Cyclin-like"/>
    <property type="match status" value="2"/>
</dbReference>
<accession>A0A2P2IKK4</accession>
<dbReference type="InterPro" id="IPR006671">
    <property type="entry name" value="Cyclin_N"/>
</dbReference>
<evidence type="ECO:0000256" key="5">
    <source>
        <dbReference type="ARBA" id="ARBA00022776"/>
    </source>
</evidence>
<evidence type="ECO:0000256" key="9">
    <source>
        <dbReference type="RuleBase" id="RU000383"/>
    </source>
</evidence>
<dbReference type="Gene3D" id="1.10.472.10">
    <property type="entry name" value="Cyclin-like"/>
    <property type="match status" value="2"/>
</dbReference>
<dbReference type="SMART" id="SM00385">
    <property type="entry name" value="CYCLIN"/>
    <property type="match status" value="2"/>
</dbReference>
<comment type="similarity">
    <text evidence="2">Belongs to the cyclin family. Cyclin AB subfamily.</text>
</comment>
<comment type="subunit">
    <text evidence="3">Interacts with the CDC2 protein kinase to form a serine/threonine kinase holoenzyme complex also known as maturation promoting factor (MPF). The cyclin subunit imparts substrate specificity to the complex.</text>
</comment>
<keyword evidence="5" id="KW-0498">Mitosis</keyword>
<dbReference type="AlphaFoldDB" id="A0A2P2IKK4"/>
<dbReference type="InterPro" id="IPR036915">
    <property type="entry name" value="Cyclin-like_sf"/>
</dbReference>
<evidence type="ECO:0000256" key="2">
    <source>
        <dbReference type="ARBA" id="ARBA00006955"/>
    </source>
</evidence>
<dbReference type="CDD" id="cd20511">
    <property type="entry name" value="CYCLIN_AtCycB-like_rpt2"/>
    <property type="match status" value="1"/>
</dbReference>
<reference evidence="12" key="1">
    <citation type="submission" date="2018-02" db="EMBL/GenBank/DDBJ databases">
        <title>Rhizophora mucronata_Transcriptome.</title>
        <authorList>
            <person name="Meera S.P."/>
            <person name="Sreeshan A."/>
            <person name="Augustine A."/>
        </authorList>
    </citation>
    <scope>NUCLEOTIDE SEQUENCE</scope>
    <source>
        <tissue evidence="12">Leaf</tissue>
    </source>
</reference>
<organism evidence="12">
    <name type="scientific">Rhizophora mucronata</name>
    <name type="common">Asiatic mangrove</name>
    <dbReference type="NCBI Taxonomy" id="61149"/>
    <lineage>
        <taxon>Eukaryota</taxon>
        <taxon>Viridiplantae</taxon>
        <taxon>Streptophyta</taxon>
        <taxon>Embryophyta</taxon>
        <taxon>Tracheophyta</taxon>
        <taxon>Spermatophyta</taxon>
        <taxon>Magnoliopsida</taxon>
        <taxon>eudicotyledons</taxon>
        <taxon>Gunneridae</taxon>
        <taxon>Pentapetalae</taxon>
        <taxon>rosids</taxon>
        <taxon>fabids</taxon>
        <taxon>Malpighiales</taxon>
        <taxon>Rhizophoraceae</taxon>
        <taxon>Rhizophora</taxon>
    </lineage>
</organism>
<feature type="domain" description="Cyclin-like" evidence="10">
    <location>
        <begin position="212"/>
        <end position="296"/>
    </location>
</feature>
<protein>
    <recommendedName>
        <fullName evidence="8">B-like cyclin</fullName>
    </recommendedName>
</protein>
<evidence type="ECO:0000259" key="10">
    <source>
        <dbReference type="SMART" id="SM00385"/>
    </source>
</evidence>
<evidence type="ECO:0000256" key="4">
    <source>
        <dbReference type="ARBA" id="ARBA00022618"/>
    </source>
</evidence>
<dbReference type="InterPro" id="IPR013763">
    <property type="entry name" value="Cyclin-like_dom"/>
</dbReference>
<dbReference type="CDD" id="cd20567">
    <property type="entry name" value="CYCLIN_AtCycB-like_rpt1"/>
    <property type="match status" value="1"/>
</dbReference>
<keyword evidence="7" id="KW-0131">Cell cycle</keyword>
<evidence type="ECO:0000313" key="12">
    <source>
        <dbReference type="EMBL" id="MBW81752.1"/>
    </source>
</evidence>
<proteinExistence type="inferred from homology"/>
<evidence type="ECO:0000259" key="11">
    <source>
        <dbReference type="SMART" id="SM01332"/>
    </source>
</evidence>
<dbReference type="FunFam" id="1.10.472.10:FF:000032">
    <property type="entry name" value="G2/mitotic-specific cyclin-1"/>
    <property type="match status" value="1"/>
</dbReference>
<feature type="domain" description="Cyclin-like" evidence="10">
    <location>
        <begin position="309"/>
        <end position="391"/>
    </location>
</feature>
<dbReference type="SMART" id="SM01332">
    <property type="entry name" value="Cyclin_C"/>
    <property type="match status" value="1"/>
</dbReference>
<dbReference type="InterPro" id="IPR004367">
    <property type="entry name" value="Cyclin_C-dom"/>
</dbReference>
<evidence type="ECO:0000256" key="1">
    <source>
        <dbReference type="ARBA" id="ARBA00003222"/>
    </source>
</evidence>
<feature type="domain" description="Cyclin C-terminal" evidence="11">
    <location>
        <begin position="305"/>
        <end position="422"/>
    </location>
</feature>
<dbReference type="Pfam" id="PF00134">
    <property type="entry name" value="Cyclin_N"/>
    <property type="match status" value="1"/>
</dbReference>
<dbReference type="GO" id="GO:0051301">
    <property type="term" value="P:cell division"/>
    <property type="evidence" value="ECO:0007669"/>
    <property type="project" value="UniProtKB-KW"/>
</dbReference>
<dbReference type="PROSITE" id="PS00292">
    <property type="entry name" value="CYCLINS"/>
    <property type="match status" value="1"/>
</dbReference>